<comment type="caution">
    <text evidence="2">The sequence shown here is derived from an EMBL/GenBank/DDBJ whole genome shotgun (WGS) entry which is preliminary data.</text>
</comment>
<evidence type="ECO:0000313" key="2">
    <source>
        <dbReference type="EMBL" id="NLR91028.1"/>
    </source>
</evidence>
<dbReference type="EMBL" id="JABAIL010000002">
    <property type="protein sequence ID" value="NLR91028.1"/>
    <property type="molecule type" value="Genomic_DNA"/>
</dbReference>
<keyword evidence="1" id="KW-1133">Transmembrane helix</keyword>
<gene>
    <name evidence="2" type="ORF">HGP29_07405</name>
</gene>
<keyword evidence="1" id="KW-0812">Transmembrane</keyword>
<dbReference type="Proteomes" id="UP000585050">
    <property type="component" value="Unassembled WGS sequence"/>
</dbReference>
<name>A0A7X8SJ16_9BACT</name>
<accession>A0A7X8SJ16</accession>
<proteinExistence type="predicted"/>
<organism evidence="2 3">
    <name type="scientific">Flammeovirga agarivorans</name>
    <dbReference type="NCBI Taxonomy" id="2726742"/>
    <lineage>
        <taxon>Bacteria</taxon>
        <taxon>Pseudomonadati</taxon>
        <taxon>Bacteroidota</taxon>
        <taxon>Cytophagia</taxon>
        <taxon>Cytophagales</taxon>
        <taxon>Flammeovirgaceae</taxon>
        <taxon>Flammeovirga</taxon>
    </lineage>
</organism>
<feature type="transmembrane region" description="Helical" evidence="1">
    <location>
        <begin position="42"/>
        <end position="59"/>
    </location>
</feature>
<keyword evidence="1" id="KW-0472">Membrane</keyword>
<evidence type="ECO:0000256" key="1">
    <source>
        <dbReference type="SAM" id="Phobius"/>
    </source>
</evidence>
<protein>
    <submittedName>
        <fullName evidence="2">Uncharacterized protein</fullName>
    </submittedName>
</protein>
<evidence type="ECO:0000313" key="3">
    <source>
        <dbReference type="Proteomes" id="UP000585050"/>
    </source>
</evidence>
<reference evidence="2 3" key="1">
    <citation type="submission" date="2020-04" db="EMBL/GenBank/DDBJ databases">
        <title>Flammeovirga sp. SR4, a novel species isolated from seawater.</title>
        <authorList>
            <person name="Wang X."/>
        </authorList>
    </citation>
    <scope>NUCLEOTIDE SEQUENCE [LARGE SCALE GENOMIC DNA]</scope>
    <source>
        <strain evidence="2 3">SR4</strain>
    </source>
</reference>
<feature type="transmembrane region" description="Helical" evidence="1">
    <location>
        <begin position="66"/>
        <end position="82"/>
    </location>
</feature>
<feature type="transmembrane region" description="Helical" evidence="1">
    <location>
        <begin position="88"/>
        <end position="106"/>
    </location>
</feature>
<keyword evidence="3" id="KW-1185">Reference proteome</keyword>
<dbReference type="AlphaFoldDB" id="A0A7X8SJ16"/>
<sequence length="122" mass="13638">MLELQLKQFGSLLRKSKLSLIGLSILNILMISLENGDLSEKVISTLLSILYIVVALRMGNHPKASLVFLVIVHLLFNSFLLSVDVSYFIQQCVGTGVELFVIIYFIKKINAIELSIVSLEKI</sequence>